<keyword evidence="3" id="KW-1185">Reference proteome</keyword>
<feature type="compositionally biased region" description="Polar residues" evidence="1">
    <location>
        <begin position="341"/>
        <end position="350"/>
    </location>
</feature>
<evidence type="ECO:0000313" key="3">
    <source>
        <dbReference type="Proteomes" id="UP001595075"/>
    </source>
</evidence>
<sequence length="364" mass="39827">MAPPTRAQAESGPSASRTRRLSTIPGLEPFPAQAVALSQDVPNIEDNSTSRTRRSSIIEALEPSTAPAVPRSQDEINFEDNLTIDDLNPDFAAERIQPRRISTVELFPDVALSDDETDSGYESPHSDMDPGFAVERLTLSDIEDEVYLSNDDPDFASRMPAPIQTPASNELELFLSDHDSLIAAERLAIAQHMAYIEGGLSLSGLAPEAVAIVLASIQLMVAERFPDSAPKPSPILPLRELTNDPANAPSTRAQRSRSAVQAINIAHGNFANFTQRPGTLNRPLGMEQHQRENIRPAGPRNRTAAVTNTNPDGEDSWIDDEILAQPPVTANRARRTNNRRLSVSRTVAPRPSQNEVSMTFMLFR</sequence>
<gene>
    <name evidence="2" type="ORF">VTL71DRAFT_9660</name>
</gene>
<protein>
    <submittedName>
        <fullName evidence="2">Uncharacterized protein</fullName>
    </submittedName>
</protein>
<feature type="region of interest" description="Disordered" evidence="1">
    <location>
        <begin position="228"/>
        <end position="253"/>
    </location>
</feature>
<dbReference type="EMBL" id="JAZHXI010000023">
    <property type="protein sequence ID" value="KAL2060265.1"/>
    <property type="molecule type" value="Genomic_DNA"/>
</dbReference>
<feature type="region of interest" description="Disordered" evidence="1">
    <location>
        <begin position="1"/>
        <end position="54"/>
    </location>
</feature>
<feature type="region of interest" description="Disordered" evidence="1">
    <location>
        <begin position="331"/>
        <end position="350"/>
    </location>
</feature>
<dbReference type="Proteomes" id="UP001595075">
    <property type="component" value="Unassembled WGS sequence"/>
</dbReference>
<feature type="region of interest" description="Disordered" evidence="1">
    <location>
        <begin position="294"/>
        <end position="316"/>
    </location>
</feature>
<organism evidence="2 3">
    <name type="scientific">Oculimacula yallundae</name>
    <dbReference type="NCBI Taxonomy" id="86028"/>
    <lineage>
        <taxon>Eukaryota</taxon>
        <taxon>Fungi</taxon>
        <taxon>Dikarya</taxon>
        <taxon>Ascomycota</taxon>
        <taxon>Pezizomycotina</taxon>
        <taxon>Leotiomycetes</taxon>
        <taxon>Helotiales</taxon>
        <taxon>Ploettnerulaceae</taxon>
        <taxon>Oculimacula</taxon>
    </lineage>
</organism>
<comment type="caution">
    <text evidence="2">The sequence shown here is derived from an EMBL/GenBank/DDBJ whole genome shotgun (WGS) entry which is preliminary data.</text>
</comment>
<accession>A0ABR4BRI0</accession>
<evidence type="ECO:0000256" key="1">
    <source>
        <dbReference type="SAM" id="MobiDB-lite"/>
    </source>
</evidence>
<reference evidence="2 3" key="1">
    <citation type="journal article" date="2024" name="Commun. Biol.">
        <title>Comparative genomic analysis of thermophilic fungi reveals convergent evolutionary adaptations and gene losses.</title>
        <authorList>
            <person name="Steindorff A.S."/>
            <person name="Aguilar-Pontes M.V."/>
            <person name="Robinson A.J."/>
            <person name="Andreopoulos B."/>
            <person name="LaButti K."/>
            <person name="Kuo A."/>
            <person name="Mondo S."/>
            <person name="Riley R."/>
            <person name="Otillar R."/>
            <person name="Haridas S."/>
            <person name="Lipzen A."/>
            <person name="Grimwood J."/>
            <person name="Schmutz J."/>
            <person name="Clum A."/>
            <person name="Reid I.D."/>
            <person name="Moisan M.C."/>
            <person name="Butler G."/>
            <person name="Nguyen T.T.M."/>
            <person name="Dewar K."/>
            <person name="Conant G."/>
            <person name="Drula E."/>
            <person name="Henrissat B."/>
            <person name="Hansel C."/>
            <person name="Singer S."/>
            <person name="Hutchinson M.I."/>
            <person name="de Vries R.P."/>
            <person name="Natvig D.O."/>
            <person name="Powell A.J."/>
            <person name="Tsang A."/>
            <person name="Grigoriev I.V."/>
        </authorList>
    </citation>
    <scope>NUCLEOTIDE SEQUENCE [LARGE SCALE GENOMIC DNA]</scope>
    <source>
        <strain evidence="2 3">CBS 494.80</strain>
    </source>
</reference>
<name>A0ABR4BRI0_9HELO</name>
<evidence type="ECO:0000313" key="2">
    <source>
        <dbReference type="EMBL" id="KAL2060265.1"/>
    </source>
</evidence>
<feature type="compositionally biased region" description="Polar residues" evidence="1">
    <location>
        <begin position="244"/>
        <end position="253"/>
    </location>
</feature>
<proteinExistence type="predicted"/>